<protein>
    <recommendedName>
        <fullName evidence="3">CN hydrolase domain-containing protein</fullName>
    </recommendedName>
</protein>
<proteinExistence type="predicted"/>
<sequence>MGHPDCNGHSTLFDGVPWGRDMCVFEASGEPGVYVADLDLDSLRKHRSGDIMGDKFRHPERYDILADENVRGIIAGEFVHW</sequence>
<name>A0A1H9WXG6_BUTFI</name>
<dbReference type="Proteomes" id="UP000182584">
    <property type="component" value="Unassembled WGS sequence"/>
</dbReference>
<dbReference type="AlphaFoldDB" id="A0A1H9WXG6"/>
<organism evidence="1 2">
    <name type="scientific">Butyrivibrio fibrisolvens</name>
    <dbReference type="NCBI Taxonomy" id="831"/>
    <lineage>
        <taxon>Bacteria</taxon>
        <taxon>Bacillati</taxon>
        <taxon>Bacillota</taxon>
        <taxon>Clostridia</taxon>
        <taxon>Lachnospirales</taxon>
        <taxon>Lachnospiraceae</taxon>
        <taxon>Butyrivibrio</taxon>
    </lineage>
</organism>
<evidence type="ECO:0000313" key="2">
    <source>
        <dbReference type="Proteomes" id="UP000182584"/>
    </source>
</evidence>
<reference evidence="1 2" key="1">
    <citation type="submission" date="2016-10" db="EMBL/GenBank/DDBJ databases">
        <authorList>
            <person name="de Groot N.N."/>
        </authorList>
    </citation>
    <scope>NUCLEOTIDE SEQUENCE [LARGE SCALE GENOMIC DNA]</scope>
    <source>
        <strain evidence="1 2">AR40</strain>
    </source>
</reference>
<evidence type="ECO:0008006" key="3">
    <source>
        <dbReference type="Google" id="ProtNLM"/>
    </source>
</evidence>
<gene>
    <name evidence="1" type="ORF">SAMN04487884_13636</name>
</gene>
<accession>A0A1H9WXG6</accession>
<dbReference type="EMBL" id="FOGJ01000036">
    <property type="protein sequence ID" value="SES38606.1"/>
    <property type="molecule type" value="Genomic_DNA"/>
</dbReference>
<dbReference type="eggNOG" id="COG0388">
    <property type="taxonomic scope" value="Bacteria"/>
</dbReference>
<evidence type="ECO:0000313" key="1">
    <source>
        <dbReference type="EMBL" id="SES38606.1"/>
    </source>
</evidence>